<comment type="caution">
    <text evidence="3">The sequence shown here is derived from an EMBL/GenBank/DDBJ whole genome shotgun (WGS) entry which is preliminary data.</text>
</comment>
<protein>
    <submittedName>
        <fullName evidence="3">Type II toxin-antitoxin system RelB/DinJ family antitoxin</fullName>
    </submittedName>
</protein>
<evidence type="ECO:0000256" key="2">
    <source>
        <dbReference type="ARBA" id="ARBA00022649"/>
    </source>
</evidence>
<name>A0A9D1VNL6_9FIRM</name>
<dbReference type="InterPro" id="IPR026262">
    <property type="entry name" value="DinJ"/>
</dbReference>
<dbReference type="Proteomes" id="UP000824230">
    <property type="component" value="Unassembled WGS sequence"/>
</dbReference>
<evidence type="ECO:0000313" key="3">
    <source>
        <dbReference type="EMBL" id="HIX38378.1"/>
    </source>
</evidence>
<evidence type="ECO:0000256" key="1">
    <source>
        <dbReference type="ARBA" id="ARBA00010562"/>
    </source>
</evidence>
<dbReference type="EMBL" id="DXFG01000239">
    <property type="protein sequence ID" value="HIX38378.1"/>
    <property type="molecule type" value="Genomic_DNA"/>
</dbReference>
<sequence length="92" mass="10396">MATTPTQIRIDSDVKKKAIDLFDHLGLDMSSAVNIFLHQCVLRGGFPFNVEIPNYSQQTLEAMEEAKGLSRDPSVKGYQSMEELKKALEEYM</sequence>
<keyword evidence="2" id="KW-1277">Toxin-antitoxin system</keyword>
<comment type="similarity">
    <text evidence="1">Belongs to the RelB/DinJ antitoxin family.</text>
</comment>
<dbReference type="NCBIfam" id="TIGR02384">
    <property type="entry name" value="RelB_DinJ"/>
    <property type="match status" value="1"/>
</dbReference>
<dbReference type="GO" id="GO:0006351">
    <property type="term" value="P:DNA-templated transcription"/>
    <property type="evidence" value="ECO:0007669"/>
    <property type="project" value="TreeGrafter"/>
</dbReference>
<dbReference type="InterPro" id="IPR007337">
    <property type="entry name" value="RelB/DinJ"/>
</dbReference>
<dbReference type="PANTHER" id="PTHR38781:SF1">
    <property type="entry name" value="ANTITOXIN DINJ-RELATED"/>
    <property type="match status" value="1"/>
</dbReference>
<dbReference type="PIRSF" id="PIRSF003108">
    <property type="entry name" value="DinJ"/>
    <property type="match status" value="1"/>
</dbReference>
<dbReference type="GO" id="GO:0044010">
    <property type="term" value="P:single-species biofilm formation"/>
    <property type="evidence" value="ECO:0007669"/>
    <property type="project" value="InterPro"/>
</dbReference>
<organism evidence="3 4">
    <name type="scientific">Candidatus Blautia pullistercoris</name>
    <dbReference type="NCBI Taxonomy" id="2838499"/>
    <lineage>
        <taxon>Bacteria</taxon>
        <taxon>Bacillati</taxon>
        <taxon>Bacillota</taxon>
        <taxon>Clostridia</taxon>
        <taxon>Lachnospirales</taxon>
        <taxon>Lachnospiraceae</taxon>
        <taxon>Blautia</taxon>
    </lineage>
</organism>
<dbReference type="GO" id="GO:0006355">
    <property type="term" value="P:regulation of DNA-templated transcription"/>
    <property type="evidence" value="ECO:0007669"/>
    <property type="project" value="InterPro"/>
</dbReference>
<dbReference type="PANTHER" id="PTHR38781">
    <property type="entry name" value="ANTITOXIN DINJ-RELATED"/>
    <property type="match status" value="1"/>
</dbReference>
<dbReference type="Pfam" id="PF04221">
    <property type="entry name" value="RelB"/>
    <property type="match status" value="1"/>
</dbReference>
<dbReference type="Gene3D" id="1.10.1220.10">
    <property type="entry name" value="Met repressor-like"/>
    <property type="match status" value="1"/>
</dbReference>
<gene>
    <name evidence="3" type="ORF">H9738_11005</name>
</gene>
<reference evidence="3" key="1">
    <citation type="journal article" date="2021" name="PeerJ">
        <title>Extensive microbial diversity within the chicken gut microbiome revealed by metagenomics and culture.</title>
        <authorList>
            <person name="Gilroy R."/>
            <person name="Ravi A."/>
            <person name="Getino M."/>
            <person name="Pursley I."/>
            <person name="Horton D.L."/>
            <person name="Alikhan N.F."/>
            <person name="Baker D."/>
            <person name="Gharbi K."/>
            <person name="Hall N."/>
            <person name="Watson M."/>
            <person name="Adriaenssens E.M."/>
            <person name="Foster-Nyarko E."/>
            <person name="Jarju S."/>
            <person name="Secka A."/>
            <person name="Antonio M."/>
            <person name="Oren A."/>
            <person name="Chaudhuri R.R."/>
            <person name="La Ragione R."/>
            <person name="Hildebrand F."/>
            <person name="Pallen M.J."/>
        </authorList>
    </citation>
    <scope>NUCLEOTIDE SEQUENCE</scope>
    <source>
        <strain evidence="3">ChiHjej12B11-1927</strain>
    </source>
</reference>
<dbReference type="InterPro" id="IPR013321">
    <property type="entry name" value="Arc_rbn_hlx_hlx"/>
</dbReference>
<evidence type="ECO:0000313" key="4">
    <source>
        <dbReference type="Proteomes" id="UP000824230"/>
    </source>
</evidence>
<dbReference type="GO" id="GO:0015643">
    <property type="term" value="F:toxic substance binding"/>
    <property type="evidence" value="ECO:0007669"/>
    <property type="project" value="InterPro"/>
</dbReference>
<reference evidence="3" key="2">
    <citation type="submission" date="2021-04" db="EMBL/GenBank/DDBJ databases">
        <authorList>
            <person name="Gilroy R."/>
        </authorList>
    </citation>
    <scope>NUCLEOTIDE SEQUENCE</scope>
    <source>
        <strain evidence="3">ChiHjej12B11-1927</strain>
    </source>
</reference>
<accession>A0A9D1VNL6</accession>
<proteinExistence type="inferred from homology"/>
<dbReference type="GO" id="GO:0000987">
    <property type="term" value="F:cis-regulatory region sequence-specific DNA binding"/>
    <property type="evidence" value="ECO:0007669"/>
    <property type="project" value="InterPro"/>
</dbReference>
<dbReference type="AlphaFoldDB" id="A0A9D1VNL6"/>